<dbReference type="InterPro" id="IPR029044">
    <property type="entry name" value="Nucleotide-diphossugar_trans"/>
</dbReference>
<dbReference type="SUPFAM" id="SSF53448">
    <property type="entry name" value="Nucleotide-diphospho-sugar transferases"/>
    <property type="match status" value="1"/>
</dbReference>
<dbReference type="RefSeq" id="WP_116278319.1">
    <property type="nucleotide sequence ID" value="NZ_NFZX01000019.1"/>
</dbReference>
<dbReference type="Pfam" id="PF00535">
    <property type="entry name" value="Glycos_transf_2"/>
    <property type="match status" value="1"/>
</dbReference>
<dbReference type="CDD" id="cd06423">
    <property type="entry name" value="CESA_like"/>
    <property type="match status" value="1"/>
</dbReference>
<dbReference type="GO" id="GO:0016757">
    <property type="term" value="F:glycosyltransferase activity"/>
    <property type="evidence" value="ECO:0007669"/>
    <property type="project" value="UniProtKB-KW"/>
</dbReference>
<keyword evidence="4" id="KW-1133">Transmembrane helix</keyword>
<protein>
    <submittedName>
        <fullName evidence="6">N-acetylglucosaminyltransferase</fullName>
    </submittedName>
</protein>
<keyword evidence="4" id="KW-0472">Membrane</keyword>
<evidence type="ECO:0000313" key="6">
    <source>
        <dbReference type="EMBL" id="RFA34772.1"/>
    </source>
</evidence>
<evidence type="ECO:0000256" key="1">
    <source>
        <dbReference type="ARBA" id="ARBA00006739"/>
    </source>
</evidence>
<comment type="caution">
    <text evidence="6">The sequence shown here is derived from an EMBL/GenBank/DDBJ whole genome shotgun (WGS) entry which is preliminary data.</text>
</comment>
<dbReference type="AlphaFoldDB" id="A0A3E0WP98"/>
<keyword evidence="3 6" id="KW-0808">Transferase</keyword>
<feature type="transmembrane region" description="Helical" evidence="4">
    <location>
        <begin position="300"/>
        <end position="322"/>
    </location>
</feature>
<dbReference type="PANTHER" id="PTHR43630:SF1">
    <property type="entry name" value="POLY-BETA-1,6-N-ACETYL-D-GLUCOSAMINE SYNTHASE"/>
    <property type="match status" value="1"/>
</dbReference>
<evidence type="ECO:0000256" key="4">
    <source>
        <dbReference type="SAM" id="Phobius"/>
    </source>
</evidence>
<dbReference type="Gene3D" id="3.90.550.10">
    <property type="entry name" value="Spore Coat Polysaccharide Biosynthesis Protein SpsA, Chain A"/>
    <property type="match status" value="1"/>
</dbReference>
<dbReference type="PANTHER" id="PTHR43630">
    <property type="entry name" value="POLY-BETA-1,6-N-ACETYL-D-GLUCOSAMINE SYNTHASE"/>
    <property type="match status" value="1"/>
</dbReference>
<evidence type="ECO:0000259" key="5">
    <source>
        <dbReference type="Pfam" id="PF00535"/>
    </source>
</evidence>
<dbReference type="Proteomes" id="UP000256488">
    <property type="component" value="Unassembled WGS sequence"/>
</dbReference>
<organism evidence="6 7">
    <name type="scientific">Virgibacillus dokdonensis</name>
    <dbReference type="NCBI Taxonomy" id="302167"/>
    <lineage>
        <taxon>Bacteria</taxon>
        <taxon>Bacillati</taxon>
        <taxon>Bacillota</taxon>
        <taxon>Bacilli</taxon>
        <taxon>Bacillales</taxon>
        <taxon>Bacillaceae</taxon>
        <taxon>Virgibacillus</taxon>
    </lineage>
</organism>
<dbReference type="EMBL" id="NFZX01000019">
    <property type="protein sequence ID" value="RFA34772.1"/>
    <property type="molecule type" value="Genomic_DNA"/>
</dbReference>
<comment type="similarity">
    <text evidence="1">Belongs to the glycosyltransferase 2 family.</text>
</comment>
<keyword evidence="4" id="KW-0812">Transmembrane</keyword>
<evidence type="ECO:0000256" key="3">
    <source>
        <dbReference type="ARBA" id="ARBA00022679"/>
    </source>
</evidence>
<evidence type="ECO:0000256" key="2">
    <source>
        <dbReference type="ARBA" id="ARBA00022676"/>
    </source>
</evidence>
<evidence type="ECO:0000313" key="7">
    <source>
        <dbReference type="Proteomes" id="UP000256488"/>
    </source>
</evidence>
<gene>
    <name evidence="6" type="ORF">CAI16_10330</name>
</gene>
<feature type="transmembrane region" description="Helical" evidence="4">
    <location>
        <begin position="334"/>
        <end position="354"/>
    </location>
</feature>
<name>A0A3E0WP98_9BACI</name>
<keyword evidence="2 6" id="KW-0328">Glycosyltransferase</keyword>
<accession>A0A3E0WP98</accession>
<dbReference type="InterPro" id="IPR001173">
    <property type="entry name" value="Glyco_trans_2-like"/>
</dbReference>
<sequence>MNIILIIIMSFFWGLLAFYSILMLAGVYYRLKKSNQDKLQLSSYPSVSILIPAHNEGIVIRDTLHAMCEIDYPGELNIYILDDSSTDNTAEISKNFQNTFSRIHYIPVPQGEPKGKSRVLNYGLTFIQTEYFLVYDADNEPKPDAVRLLVEKAVSVPNAAGAVGYVKTKNAAKNLLTQMIALEFQVFQLLMQCGRWQLFKIGSLAGTNMLLKRQAIEEIGGYDVHALAEDAELTIRLTAAGYLLPVEAEAKTWEQEPETLKTYIKQRTRWLIGNIYLLEKIFTSAKFWRKKVFHHSFQHLSIYLFFTFLLLLSHIFFFGSLLGWFEPEYTAPVLLLWFMSYIVYTLQLIGAIVVERDISPIKVFVAVIMYFTYAQLFVLLLGRSTVVYLWKKIIKKEDIAWDKTNRFKSQTEK</sequence>
<reference evidence="6 7" key="1">
    <citation type="submission" date="2017-05" db="EMBL/GenBank/DDBJ databases">
        <title>Virgibacillus sp. AK90 isolated from a saltern of Kakinada, India.</title>
        <authorList>
            <person name="Gupta V."/>
            <person name="Sidhu C."/>
            <person name="Korpole S."/>
            <person name="Pinnaka A.K."/>
        </authorList>
    </citation>
    <scope>NUCLEOTIDE SEQUENCE [LARGE SCALE GENOMIC DNA]</scope>
    <source>
        <strain evidence="6 7">AK90</strain>
    </source>
</reference>
<feature type="transmembrane region" description="Helical" evidence="4">
    <location>
        <begin position="361"/>
        <end position="382"/>
    </location>
</feature>
<feature type="domain" description="Glycosyltransferase 2-like" evidence="5">
    <location>
        <begin position="48"/>
        <end position="220"/>
    </location>
</feature>
<proteinExistence type="inferred from homology"/>
<feature type="transmembrane region" description="Helical" evidence="4">
    <location>
        <begin position="6"/>
        <end position="29"/>
    </location>
</feature>